<name>A0A1J5PFE7_9ZZZZ</name>
<sequence length="163" mass="17748">MFCGPTIKQSQEIALLVILLLIAALIRWVPADIRLPTLILEIDLRLIQRRVEQVLGVIPHPGPCGRANRQPVQPQGVSLGDPVLRVQRQELGPRLHLAAIGHVALELGDDQRQTGDFGGKVAQLDPAEVGLGHIGLAIRLAPALVDHRLDRPHFLVGDDEEVA</sequence>
<dbReference type="AlphaFoldDB" id="A0A1J5PFE7"/>
<proteinExistence type="predicted"/>
<gene>
    <name evidence="1" type="ORF">GALL_480430</name>
</gene>
<reference evidence="1" key="1">
    <citation type="submission" date="2016-10" db="EMBL/GenBank/DDBJ databases">
        <title>Sequence of Gallionella enrichment culture.</title>
        <authorList>
            <person name="Poehlein A."/>
            <person name="Muehling M."/>
            <person name="Daniel R."/>
        </authorList>
    </citation>
    <scope>NUCLEOTIDE SEQUENCE</scope>
</reference>
<evidence type="ECO:0000313" key="1">
    <source>
        <dbReference type="EMBL" id="OIQ70345.1"/>
    </source>
</evidence>
<protein>
    <submittedName>
        <fullName evidence="1">Uncharacterized protein</fullName>
    </submittedName>
</protein>
<dbReference type="EMBL" id="MLJW01004250">
    <property type="protein sequence ID" value="OIQ70345.1"/>
    <property type="molecule type" value="Genomic_DNA"/>
</dbReference>
<organism evidence="1">
    <name type="scientific">mine drainage metagenome</name>
    <dbReference type="NCBI Taxonomy" id="410659"/>
    <lineage>
        <taxon>unclassified sequences</taxon>
        <taxon>metagenomes</taxon>
        <taxon>ecological metagenomes</taxon>
    </lineage>
</organism>
<comment type="caution">
    <text evidence="1">The sequence shown here is derived from an EMBL/GenBank/DDBJ whole genome shotgun (WGS) entry which is preliminary data.</text>
</comment>
<accession>A0A1J5PFE7</accession>